<comment type="similarity">
    <text evidence="2">Belongs to the prokaryotic/mitochondrial release factor family. Mitochondrion-specific ribosomal protein mL62 subfamily.</text>
</comment>
<dbReference type="InterPro" id="IPR052104">
    <property type="entry name" value="Mito_Release_Factor_mL62"/>
</dbReference>
<dbReference type="PANTHER" id="PTHR11075">
    <property type="entry name" value="PEPTIDE CHAIN RELEASE FACTOR"/>
    <property type="match status" value="1"/>
</dbReference>
<dbReference type="Pfam" id="PF00472">
    <property type="entry name" value="RF-1"/>
    <property type="match status" value="1"/>
</dbReference>
<protein>
    <recommendedName>
        <fullName evidence="3">Large ribosomal subunit protein mL62</fullName>
        <ecNumber evidence="1">3.1.1.29</ecNumber>
    </recommendedName>
    <alternativeName>
        <fullName evidence="4">Peptidyl-tRNA hydrolase ICT1, mitochondrial</fullName>
    </alternativeName>
</protein>
<evidence type="ECO:0000256" key="3">
    <source>
        <dbReference type="ARBA" id="ARBA00039441"/>
    </source>
</evidence>
<evidence type="ECO:0000256" key="4">
    <source>
        <dbReference type="ARBA" id="ARBA00041531"/>
    </source>
</evidence>
<dbReference type="AlphaFoldDB" id="A0A8J5QV47"/>
<keyword evidence="7" id="KW-1185">Reference proteome</keyword>
<proteinExistence type="inferred from homology"/>
<dbReference type="GO" id="GO:0005762">
    <property type="term" value="C:mitochondrial large ribosomal subunit"/>
    <property type="evidence" value="ECO:0007669"/>
    <property type="project" value="TreeGrafter"/>
</dbReference>
<organism evidence="6 7">
    <name type="scientific">Cotesia typhae</name>
    <dbReference type="NCBI Taxonomy" id="2053667"/>
    <lineage>
        <taxon>Eukaryota</taxon>
        <taxon>Metazoa</taxon>
        <taxon>Ecdysozoa</taxon>
        <taxon>Arthropoda</taxon>
        <taxon>Hexapoda</taxon>
        <taxon>Insecta</taxon>
        <taxon>Pterygota</taxon>
        <taxon>Neoptera</taxon>
        <taxon>Endopterygota</taxon>
        <taxon>Hymenoptera</taxon>
        <taxon>Apocrita</taxon>
        <taxon>Ichneumonoidea</taxon>
        <taxon>Braconidae</taxon>
        <taxon>Microgastrinae</taxon>
        <taxon>Cotesia</taxon>
    </lineage>
</organism>
<sequence>MNSISFKIARILSNKIFSINSLSSVNSIRNCSFKNIYSQENLYPNSKNQLFTPTFVPDKDAKFSGFIPMEKLTIIYSRSSGPGGQHVNKTNTKVDIRFNVKDASWLSEEIKEKLLIQERNKINKDGFLVVKSDVTRYQTLNVADALEKLRAMIRKTITPEKVEDPESEELKRKRKIKAARERIYQKRMRSQIKQDRNITLD</sequence>
<dbReference type="FunFam" id="3.30.160.20:FF:000046">
    <property type="entry name" value="Peptidyl-tRNA hydrolase ICT1"/>
    <property type="match status" value="1"/>
</dbReference>
<dbReference type="GO" id="GO:0016150">
    <property type="term" value="F:translation release factor activity, codon nonspecific"/>
    <property type="evidence" value="ECO:0007669"/>
    <property type="project" value="TreeGrafter"/>
</dbReference>
<gene>
    <name evidence="6" type="ORF">G9C98_002371</name>
</gene>
<evidence type="ECO:0000259" key="5">
    <source>
        <dbReference type="PROSITE" id="PS00745"/>
    </source>
</evidence>
<dbReference type="EC" id="3.1.1.29" evidence="1"/>
<dbReference type="PROSITE" id="PS00745">
    <property type="entry name" value="RF_PROK_I"/>
    <property type="match status" value="1"/>
</dbReference>
<dbReference type="InterPro" id="IPR000352">
    <property type="entry name" value="Pep_chain_release_fac_I"/>
</dbReference>
<comment type="caution">
    <text evidence="6">The sequence shown here is derived from an EMBL/GenBank/DDBJ whole genome shotgun (WGS) entry which is preliminary data.</text>
</comment>
<dbReference type="PANTHER" id="PTHR11075:SF54">
    <property type="entry name" value="LARGE RIBOSOMAL SUBUNIT PROTEIN ML62"/>
    <property type="match status" value="1"/>
</dbReference>
<evidence type="ECO:0000256" key="1">
    <source>
        <dbReference type="ARBA" id="ARBA00013260"/>
    </source>
</evidence>
<accession>A0A8J5QV47</accession>
<dbReference type="OrthoDB" id="270639at2759"/>
<dbReference type="GO" id="GO:0070126">
    <property type="term" value="P:mitochondrial translational termination"/>
    <property type="evidence" value="ECO:0007669"/>
    <property type="project" value="TreeGrafter"/>
</dbReference>
<reference evidence="6" key="2">
    <citation type="submission" date="2021-04" db="EMBL/GenBank/DDBJ databases">
        <title>Genome-wide patterns of bracovirus chromosomal integration into multiple host tissues during parasitism.</title>
        <authorList>
            <person name="Chebbi M.A.C."/>
        </authorList>
    </citation>
    <scope>NUCLEOTIDE SEQUENCE</scope>
    <source>
        <tissue evidence="6">Whole body</tissue>
    </source>
</reference>
<dbReference type="GO" id="GO:0004045">
    <property type="term" value="F:peptidyl-tRNA hydrolase activity"/>
    <property type="evidence" value="ECO:0007669"/>
    <property type="project" value="UniProtKB-EC"/>
</dbReference>
<feature type="domain" description="Prokaryotic-type class I peptide chain release factors" evidence="5">
    <location>
        <begin position="78"/>
        <end position="94"/>
    </location>
</feature>
<reference evidence="6" key="1">
    <citation type="submission" date="2020-03" db="EMBL/GenBank/DDBJ databases">
        <authorList>
            <person name="Chebbi M.A."/>
            <person name="Drezen J.M."/>
        </authorList>
    </citation>
    <scope>NUCLEOTIDE SEQUENCE</scope>
    <source>
        <tissue evidence="6">Whole body</tissue>
    </source>
</reference>
<evidence type="ECO:0000313" key="7">
    <source>
        <dbReference type="Proteomes" id="UP000729913"/>
    </source>
</evidence>
<name>A0A8J5QV47_9HYME</name>
<evidence type="ECO:0000256" key="2">
    <source>
        <dbReference type="ARBA" id="ARBA00038225"/>
    </source>
</evidence>
<dbReference type="Proteomes" id="UP000729913">
    <property type="component" value="Unassembled WGS sequence"/>
</dbReference>
<evidence type="ECO:0000313" key="6">
    <source>
        <dbReference type="EMBL" id="KAG8041383.1"/>
    </source>
</evidence>
<dbReference type="EMBL" id="JAAOIC020000019">
    <property type="protein sequence ID" value="KAG8041383.1"/>
    <property type="molecule type" value="Genomic_DNA"/>
</dbReference>